<dbReference type="GO" id="GO:0005886">
    <property type="term" value="C:plasma membrane"/>
    <property type="evidence" value="ECO:0007669"/>
    <property type="project" value="UniProtKB-SubCell"/>
</dbReference>
<comment type="similarity">
    <text evidence="3">Belongs to the binding-protein-dependent transport system permease family. HisMQ subfamily.</text>
</comment>
<feature type="transmembrane region" description="Helical" evidence="8">
    <location>
        <begin position="82"/>
        <end position="100"/>
    </location>
</feature>
<feature type="domain" description="ABC transmembrane type-1" evidence="9">
    <location>
        <begin position="7"/>
        <end position="107"/>
    </location>
</feature>
<keyword evidence="4 8" id="KW-0812">Transmembrane</keyword>
<dbReference type="Proteomes" id="UP000761264">
    <property type="component" value="Unassembled WGS sequence"/>
</dbReference>
<dbReference type="EMBL" id="JAAQPH010000026">
    <property type="protein sequence ID" value="NIA71769.1"/>
    <property type="molecule type" value="Genomic_DNA"/>
</dbReference>
<name>A0A967F270_9PROT</name>
<dbReference type="AlphaFoldDB" id="A0A967F270"/>
<dbReference type="SUPFAM" id="SSF161098">
    <property type="entry name" value="MetI-like"/>
    <property type="match status" value="1"/>
</dbReference>
<evidence type="ECO:0000256" key="3">
    <source>
        <dbReference type="ARBA" id="ARBA00010072"/>
    </source>
</evidence>
<dbReference type="InterPro" id="IPR043429">
    <property type="entry name" value="ArtM/GltK/GlnP/TcyL/YhdX-like"/>
</dbReference>
<dbReference type="Gene3D" id="1.10.3720.10">
    <property type="entry name" value="MetI-like"/>
    <property type="match status" value="1"/>
</dbReference>
<dbReference type="GO" id="GO:0055085">
    <property type="term" value="P:transmembrane transport"/>
    <property type="evidence" value="ECO:0007669"/>
    <property type="project" value="InterPro"/>
</dbReference>
<reference evidence="10" key="1">
    <citation type="submission" date="2020-03" db="EMBL/GenBank/DDBJ databases">
        <title>Genome of Pelagibius litoralis DSM 21314T.</title>
        <authorList>
            <person name="Wang G."/>
        </authorList>
    </citation>
    <scope>NUCLEOTIDE SEQUENCE</scope>
    <source>
        <strain evidence="10">DSM 21314</strain>
    </source>
</reference>
<sequence length="116" mass="12954">MTTSASVTSQRIRSAASFGLSNFQKMRLAVLSQAIRRILPAMGKQFVYMLKMSSLVCVLGLSELTRRANELSVTVYRPLETYTILLLEYLALVLVVSWLVRRPEKRMGANVPEGGC</sequence>
<evidence type="ECO:0000256" key="1">
    <source>
        <dbReference type="ARBA" id="ARBA00003159"/>
    </source>
</evidence>
<evidence type="ECO:0000256" key="5">
    <source>
        <dbReference type="ARBA" id="ARBA00022970"/>
    </source>
</evidence>
<accession>A0A967F270</accession>
<evidence type="ECO:0000256" key="2">
    <source>
        <dbReference type="ARBA" id="ARBA00004651"/>
    </source>
</evidence>
<evidence type="ECO:0000313" key="11">
    <source>
        <dbReference type="Proteomes" id="UP000761264"/>
    </source>
</evidence>
<dbReference type="PANTHER" id="PTHR30614:SF20">
    <property type="entry name" value="GLUTAMINE TRANSPORT SYSTEM PERMEASE PROTEIN GLNP"/>
    <property type="match status" value="1"/>
</dbReference>
<proteinExistence type="inferred from homology"/>
<evidence type="ECO:0000256" key="4">
    <source>
        <dbReference type="ARBA" id="ARBA00022692"/>
    </source>
</evidence>
<comment type="function">
    <text evidence="1">Part of the binding-protein-dependent transport system for glutamine; probably responsible for the translocation of the substrate across the membrane.</text>
</comment>
<keyword evidence="7 8" id="KW-0472">Membrane</keyword>
<dbReference type="InterPro" id="IPR000515">
    <property type="entry name" value="MetI-like"/>
</dbReference>
<comment type="subcellular location">
    <subcellularLocation>
        <location evidence="2">Cell membrane</location>
        <topology evidence="2">Multi-pass membrane protein</topology>
    </subcellularLocation>
</comment>
<dbReference type="Pfam" id="PF00528">
    <property type="entry name" value="BPD_transp_1"/>
    <property type="match status" value="1"/>
</dbReference>
<evidence type="ECO:0000313" key="10">
    <source>
        <dbReference type="EMBL" id="NIA71769.1"/>
    </source>
</evidence>
<gene>
    <name evidence="10" type="ORF">HBA54_24545</name>
</gene>
<evidence type="ECO:0000256" key="8">
    <source>
        <dbReference type="SAM" id="Phobius"/>
    </source>
</evidence>
<evidence type="ECO:0000259" key="9">
    <source>
        <dbReference type="Pfam" id="PF00528"/>
    </source>
</evidence>
<dbReference type="InterPro" id="IPR035906">
    <property type="entry name" value="MetI-like_sf"/>
</dbReference>
<organism evidence="10 11">
    <name type="scientific">Pelagibius litoralis</name>
    <dbReference type="NCBI Taxonomy" id="374515"/>
    <lineage>
        <taxon>Bacteria</taxon>
        <taxon>Pseudomonadati</taxon>
        <taxon>Pseudomonadota</taxon>
        <taxon>Alphaproteobacteria</taxon>
        <taxon>Rhodospirillales</taxon>
        <taxon>Rhodovibrionaceae</taxon>
        <taxon>Pelagibius</taxon>
    </lineage>
</organism>
<keyword evidence="11" id="KW-1185">Reference proteome</keyword>
<keyword evidence="5" id="KW-0813">Transport</keyword>
<protein>
    <submittedName>
        <fullName evidence="10">ABC transporter permease subunit</fullName>
    </submittedName>
</protein>
<dbReference type="RefSeq" id="WP_167230059.1">
    <property type="nucleotide sequence ID" value="NZ_JAAQPH010000026.1"/>
</dbReference>
<keyword evidence="5" id="KW-0029">Amino-acid transport</keyword>
<keyword evidence="6 8" id="KW-1133">Transmembrane helix</keyword>
<dbReference type="GO" id="GO:0006865">
    <property type="term" value="P:amino acid transport"/>
    <property type="evidence" value="ECO:0007669"/>
    <property type="project" value="UniProtKB-KW"/>
</dbReference>
<comment type="caution">
    <text evidence="10">The sequence shown here is derived from an EMBL/GenBank/DDBJ whole genome shotgun (WGS) entry which is preliminary data.</text>
</comment>
<feature type="transmembrane region" description="Helical" evidence="8">
    <location>
        <begin position="46"/>
        <end position="62"/>
    </location>
</feature>
<evidence type="ECO:0000256" key="7">
    <source>
        <dbReference type="ARBA" id="ARBA00023136"/>
    </source>
</evidence>
<evidence type="ECO:0000256" key="6">
    <source>
        <dbReference type="ARBA" id="ARBA00022989"/>
    </source>
</evidence>
<dbReference type="PANTHER" id="PTHR30614">
    <property type="entry name" value="MEMBRANE COMPONENT OF AMINO ACID ABC TRANSPORTER"/>
    <property type="match status" value="1"/>
</dbReference>